<protein>
    <submittedName>
        <fullName evidence="1">Uncharacterized protein</fullName>
    </submittedName>
</protein>
<reference evidence="1 2" key="1">
    <citation type="submission" date="2018-09" db="EMBL/GenBank/DDBJ databases">
        <title>Genomic Encyclopedia of Type Strains, Phase III (KMG-III): the genomes of soil and plant-associated and newly described type strains.</title>
        <authorList>
            <person name="Whitman W."/>
        </authorList>
    </citation>
    <scope>NUCLEOTIDE SEQUENCE [LARGE SCALE GENOMIC DNA]</scope>
    <source>
        <strain evidence="1 2">CECT 7938</strain>
    </source>
</reference>
<evidence type="ECO:0000313" key="2">
    <source>
        <dbReference type="Proteomes" id="UP000286246"/>
    </source>
</evidence>
<comment type="caution">
    <text evidence="1">The sequence shown here is derived from an EMBL/GenBank/DDBJ whole genome shotgun (WGS) entry which is preliminary data.</text>
</comment>
<name>A0A420BKZ0_SPHD1</name>
<gene>
    <name evidence="1" type="ORF">DFQ12_2171</name>
</gene>
<accession>A0A420BKZ0</accession>
<keyword evidence="2" id="KW-1185">Reference proteome</keyword>
<sequence length="57" mass="6485">MLLKQAKPLSFFSIRIKIRLNNCSYNHGSIFGVDTLISVAFGTKYVIPYKLAHIKNN</sequence>
<dbReference type="Proteomes" id="UP000286246">
    <property type="component" value="Unassembled WGS sequence"/>
</dbReference>
<evidence type="ECO:0000313" key="1">
    <source>
        <dbReference type="EMBL" id="RKE57285.1"/>
    </source>
</evidence>
<proteinExistence type="predicted"/>
<dbReference type="EMBL" id="RAPY01000001">
    <property type="protein sequence ID" value="RKE57285.1"/>
    <property type="molecule type" value="Genomic_DNA"/>
</dbReference>
<organism evidence="1 2">
    <name type="scientific">Sphingobacterium detergens</name>
    <dbReference type="NCBI Taxonomy" id="1145106"/>
    <lineage>
        <taxon>Bacteria</taxon>
        <taxon>Pseudomonadati</taxon>
        <taxon>Bacteroidota</taxon>
        <taxon>Sphingobacteriia</taxon>
        <taxon>Sphingobacteriales</taxon>
        <taxon>Sphingobacteriaceae</taxon>
        <taxon>Sphingobacterium</taxon>
    </lineage>
</organism>
<dbReference type="AlphaFoldDB" id="A0A420BKZ0"/>